<gene>
    <name evidence="1" type="ORF">P7K49_006505</name>
</gene>
<dbReference type="Proteomes" id="UP001266305">
    <property type="component" value="Unassembled WGS sequence"/>
</dbReference>
<sequence length="64" mass="6927">VGLVLQLDNMLLLYLNSGEVLKTPASEVRMCTNTNVMGAPQAHGFLVVASHEVLITLELHLNPT</sequence>
<reference evidence="1 2" key="1">
    <citation type="submission" date="2023-05" db="EMBL/GenBank/DDBJ databases">
        <title>B98-5 Cell Line De Novo Hybrid Assembly: An Optical Mapping Approach.</title>
        <authorList>
            <person name="Kananen K."/>
            <person name="Auerbach J.A."/>
            <person name="Kautto E."/>
            <person name="Blachly J.S."/>
        </authorList>
    </citation>
    <scope>NUCLEOTIDE SEQUENCE [LARGE SCALE GENOMIC DNA]</scope>
    <source>
        <strain evidence="1">B95-8</strain>
        <tissue evidence="1">Cell line</tissue>
    </source>
</reference>
<organism evidence="1 2">
    <name type="scientific">Saguinus oedipus</name>
    <name type="common">Cotton-top tamarin</name>
    <name type="synonym">Oedipomidas oedipus</name>
    <dbReference type="NCBI Taxonomy" id="9490"/>
    <lineage>
        <taxon>Eukaryota</taxon>
        <taxon>Metazoa</taxon>
        <taxon>Chordata</taxon>
        <taxon>Craniata</taxon>
        <taxon>Vertebrata</taxon>
        <taxon>Euteleostomi</taxon>
        <taxon>Mammalia</taxon>
        <taxon>Eutheria</taxon>
        <taxon>Euarchontoglires</taxon>
        <taxon>Primates</taxon>
        <taxon>Haplorrhini</taxon>
        <taxon>Platyrrhini</taxon>
        <taxon>Cebidae</taxon>
        <taxon>Callitrichinae</taxon>
        <taxon>Saguinus</taxon>
    </lineage>
</organism>
<name>A0ABQ9W2M5_SAGOE</name>
<protein>
    <submittedName>
        <fullName evidence="1">Uncharacterized protein</fullName>
    </submittedName>
</protein>
<proteinExistence type="predicted"/>
<feature type="non-terminal residue" evidence="1">
    <location>
        <position position="1"/>
    </location>
</feature>
<evidence type="ECO:0000313" key="1">
    <source>
        <dbReference type="EMBL" id="KAK2115879.1"/>
    </source>
</evidence>
<accession>A0ABQ9W2M5</accession>
<keyword evidence="2" id="KW-1185">Reference proteome</keyword>
<evidence type="ECO:0000313" key="2">
    <source>
        <dbReference type="Proteomes" id="UP001266305"/>
    </source>
</evidence>
<dbReference type="EMBL" id="JASSZA010000003">
    <property type="protein sequence ID" value="KAK2115879.1"/>
    <property type="molecule type" value="Genomic_DNA"/>
</dbReference>
<comment type="caution">
    <text evidence="1">The sequence shown here is derived from an EMBL/GenBank/DDBJ whole genome shotgun (WGS) entry which is preliminary data.</text>
</comment>